<dbReference type="PANTHER" id="PTHR24413">
    <property type="entry name" value="SPECKLE-TYPE POZ PROTEIN"/>
    <property type="match status" value="1"/>
</dbReference>
<dbReference type="PROSITE" id="PS50097">
    <property type="entry name" value="BTB"/>
    <property type="match status" value="2"/>
</dbReference>
<dbReference type="InterPro" id="IPR000210">
    <property type="entry name" value="BTB/POZ_dom"/>
</dbReference>
<dbReference type="PROSITE" id="PS51421">
    <property type="entry name" value="RAS"/>
    <property type="match status" value="1"/>
</dbReference>
<feature type="domain" description="BTB" evidence="1">
    <location>
        <begin position="146"/>
        <end position="207"/>
    </location>
</feature>
<accession>A0A6B2L336</accession>
<dbReference type="Gene3D" id="3.30.710.10">
    <property type="entry name" value="Potassium Channel Kv1.1, Chain A"/>
    <property type="match status" value="2"/>
</dbReference>
<dbReference type="AlphaFoldDB" id="A0A6B2L336"/>
<feature type="domain" description="BTB" evidence="1">
    <location>
        <begin position="252"/>
        <end position="321"/>
    </location>
</feature>
<dbReference type="SMART" id="SM00173">
    <property type="entry name" value="RAS"/>
    <property type="match status" value="1"/>
</dbReference>
<dbReference type="Pfam" id="PF00071">
    <property type="entry name" value="Ras"/>
    <property type="match status" value="1"/>
</dbReference>
<dbReference type="SUPFAM" id="SSF52540">
    <property type="entry name" value="P-loop containing nucleoside triphosphate hydrolases"/>
    <property type="match status" value="1"/>
</dbReference>
<dbReference type="SMART" id="SM00174">
    <property type="entry name" value="RHO"/>
    <property type="match status" value="1"/>
</dbReference>
<dbReference type="SMART" id="SM00175">
    <property type="entry name" value="RAB"/>
    <property type="match status" value="1"/>
</dbReference>
<dbReference type="PROSITE" id="PS51419">
    <property type="entry name" value="RAB"/>
    <property type="match status" value="1"/>
</dbReference>
<dbReference type="EMBL" id="GIBP01002423">
    <property type="protein sequence ID" value="NDV31392.1"/>
    <property type="molecule type" value="Transcribed_RNA"/>
</dbReference>
<dbReference type="InterPro" id="IPR011333">
    <property type="entry name" value="SKP1/BTB/POZ_sf"/>
</dbReference>
<dbReference type="InterPro" id="IPR027417">
    <property type="entry name" value="P-loop_NTPase"/>
</dbReference>
<proteinExistence type="predicted"/>
<evidence type="ECO:0000313" key="2">
    <source>
        <dbReference type="EMBL" id="NDV31392.1"/>
    </source>
</evidence>
<dbReference type="SMART" id="SM00225">
    <property type="entry name" value="BTB"/>
    <property type="match status" value="2"/>
</dbReference>
<protein>
    <recommendedName>
        <fullName evidence="1">BTB domain-containing protein</fullName>
    </recommendedName>
</protein>
<dbReference type="GO" id="GO:0005525">
    <property type="term" value="F:GTP binding"/>
    <property type="evidence" value="ECO:0007669"/>
    <property type="project" value="InterPro"/>
</dbReference>
<dbReference type="Pfam" id="PF00651">
    <property type="entry name" value="BTB"/>
    <property type="match status" value="2"/>
</dbReference>
<sequence>MLEIFPYRTAGMEQFTAMRDLYFKNATHIMLVFSLTHPSGLDKVIEYHNLMKELKATTKILLVGTKSDLKDQRRVTKEEGQALADKIGCPYIEVSSKLNQNVTEAILELVAMGEARKIPPYIEKEGISGSTMVSDLEGLLNNNFLSDLKVICEQKSIYLHKVIVSLRFPTFLEFFDKSCVFNCTKVTYNDLMVLLRWIYTGTFVHPHPEDLKPAIIYLQLFPLLPDLSKLNESPSKTTVPSFKMIFNETALSDITLVVGNTKYPAHQQILSCRSSYFRTMFQSGFKESHASNLTITVKETLPEIFLEVLKYIYTDEVEIQEDNWQNLFNASLVFGIEGLTRMVEKFLIQNTNLDNVVLIYSFYLEYAQQLPCLYEKIRYVVGYHLPLIVNTKSFKALSKKLQQDLEEMKIEGSWRIDQPNLLPKKKENCSIQ</sequence>
<evidence type="ECO:0000259" key="1">
    <source>
        <dbReference type="PROSITE" id="PS50097"/>
    </source>
</evidence>
<dbReference type="GO" id="GO:0003924">
    <property type="term" value="F:GTPase activity"/>
    <property type="evidence" value="ECO:0007669"/>
    <property type="project" value="InterPro"/>
</dbReference>
<reference evidence="2" key="1">
    <citation type="journal article" date="2020" name="J. Eukaryot. Microbiol.">
        <title>De novo Sequencing, Assembly and Annotation of the Transcriptome for the Free-Living Testate Amoeba Arcella intermedia.</title>
        <authorList>
            <person name="Ribeiro G.M."/>
            <person name="Porfirio-Sousa A.L."/>
            <person name="Maurer-Alcala X.X."/>
            <person name="Katz L.A."/>
            <person name="Lahr D.J.G."/>
        </authorList>
    </citation>
    <scope>NUCLEOTIDE SEQUENCE</scope>
</reference>
<dbReference type="Gene3D" id="3.40.50.300">
    <property type="entry name" value="P-loop containing nucleotide triphosphate hydrolases"/>
    <property type="match status" value="1"/>
</dbReference>
<organism evidence="2">
    <name type="scientific">Arcella intermedia</name>
    <dbReference type="NCBI Taxonomy" id="1963864"/>
    <lineage>
        <taxon>Eukaryota</taxon>
        <taxon>Amoebozoa</taxon>
        <taxon>Tubulinea</taxon>
        <taxon>Elardia</taxon>
        <taxon>Arcellinida</taxon>
        <taxon>Sphaerothecina</taxon>
        <taxon>Arcellidae</taxon>
        <taxon>Arcella</taxon>
    </lineage>
</organism>
<dbReference type="CDD" id="cd18186">
    <property type="entry name" value="BTB_POZ_ZBTB_KLHL-like"/>
    <property type="match status" value="1"/>
</dbReference>
<name>A0A6B2L336_9EUKA</name>
<dbReference type="InterPro" id="IPR001806">
    <property type="entry name" value="Small_GTPase"/>
</dbReference>
<dbReference type="SUPFAM" id="SSF54695">
    <property type="entry name" value="POZ domain"/>
    <property type="match status" value="2"/>
</dbReference>